<evidence type="ECO:0000313" key="3">
    <source>
        <dbReference type="EMBL" id="MFC7344539.1"/>
    </source>
</evidence>
<dbReference type="RefSeq" id="WP_380672420.1">
    <property type="nucleotide sequence ID" value="NZ_JBHTCJ010000017.1"/>
</dbReference>
<comment type="caution">
    <text evidence="3">The sequence shown here is derived from an EMBL/GenBank/DDBJ whole genome shotgun (WGS) entry which is preliminary data.</text>
</comment>
<evidence type="ECO:0000313" key="4">
    <source>
        <dbReference type="Proteomes" id="UP001596504"/>
    </source>
</evidence>
<dbReference type="InterPro" id="IPR021139">
    <property type="entry name" value="NYN"/>
</dbReference>
<protein>
    <submittedName>
        <fullName evidence="3">NYN domain-containing protein</fullName>
    </submittedName>
</protein>
<organism evidence="3 4">
    <name type="scientific">Saccharopolyspora griseoalba</name>
    <dbReference type="NCBI Taxonomy" id="1431848"/>
    <lineage>
        <taxon>Bacteria</taxon>
        <taxon>Bacillati</taxon>
        <taxon>Actinomycetota</taxon>
        <taxon>Actinomycetes</taxon>
        <taxon>Pseudonocardiales</taxon>
        <taxon>Pseudonocardiaceae</taxon>
        <taxon>Saccharopolyspora</taxon>
    </lineage>
</organism>
<dbReference type="PANTHER" id="PTHR35458">
    <property type="entry name" value="SLR0755 PROTEIN"/>
    <property type="match status" value="1"/>
</dbReference>
<reference evidence="4" key="1">
    <citation type="journal article" date="2019" name="Int. J. Syst. Evol. Microbiol.">
        <title>The Global Catalogue of Microorganisms (GCM) 10K type strain sequencing project: providing services to taxonomists for standard genome sequencing and annotation.</title>
        <authorList>
            <consortium name="The Broad Institute Genomics Platform"/>
            <consortium name="The Broad Institute Genome Sequencing Center for Infectious Disease"/>
            <person name="Wu L."/>
            <person name="Ma J."/>
        </authorList>
    </citation>
    <scope>NUCLEOTIDE SEQUENCE [LARGE SCALE GENOMIC DNA]</scope>
    <source>
        <strain evidence="4">WLHS5</strain>
    </source>
</reference>
<proteinExistence type="predicted"/>
<evidence type="ECO:0000259" key="2">
    <source>
        <dbReference type="Pfam" id="PF01936"/>
    </source>
</evidence>
<dbReference type="EMBL" id="JBHTCJ010000017">
    <property type="protein sequence ID" value="MFC7344539.1"/>
    <property type="molecule type" value="Genomic_DNA"/>
</dbReference>
<keyword evidence="4" id="KW-1185">Reference proteome</keyword>
<gene>
    <name evidence="3" type="ORF">ACFQRI_24295</name>
</gene>
<feature type="region of interest" description="Disordered" evidence="1">
    <location>
        <begin position="174"/>
        <end position="213"/>
    </location>
</feature>
<name>A0ABW2LTF7_9PSEU</name>
<accession>A0ABW2LTF7</accession>
<dbReference type="Pfam" id="PF01936">
    <property type="entry name" value="NYN"/>
    <property type="match status" value="1"/>
</dbReference>
<evidence type="ECO:0000256" key="1">
    <source>
        <dbReference type="SAM" id="MobiDB-lite"/>
    </source>
</evidence>
<sequence length="342" mass="36400">MSSCVYVDAGYLLSAAAERVTGSPSRNSVDVDYPALVEGLRAHAAASSGVRMLRMYWYDAARHAKPDRAQKAISLLPQVKLRLGRAGGDGNRQKGVDIKLGLDMVLRAPRGIETIYLVSGDGDLVEFVEEAQVQGLQVVVLAAPDADGQPIGLSHDLHAAADDLELIDGSLIDATCTPRPTEPAPEPGAAGESATVPEADAATETDGARSTPSPAVIAERAQFRPALASWSATFADPLGHDAPVCTSSSDSGTTVILASGDGDPTSEELDEAMDRVIDRVLANYPHPLPEQRAGTQHHRVIPPDVDRQLLIDLSTELGVPDLTEAMRHRLRARFWLGVDQDR</sequence>
<dbReference type="PANTHER" id="PTHR35458:SF8">
    <property type="entry name" value="SLR0650 PROTEIN"/>
    <property type="match status" value="1"/>
</dbReference>
<feature type="domain" description="NYN" evidence="2">
    <location>
        <begin position="5"/>
        <end position="162"/>
    </location>
</feature>
<dbReference type="Gene3D" id="3.40.50.1010">
    <property type="entry name" value="5'-nuclease"/>
    <property type="match status" value="1"/>
</dbReference>
<dbReference type="Proteomes" id="UP001596504">
    <property type="component" value="Unassembled WGS sequence"/>
</dbReference>
<dbReference type="InterPro" id="IPR047140">
    <property type="entry name" value="LabA"/>
</dbReference>